<dbReference type="EMBL" id="BAAAHD010000001">
    <property type="protein sequence ID" value="GAA0543821.1"/>
    <property type="molecule type" value="Genomic_DNA"/>
</dbReference>
<sequence length="152" mass="17145">MRKPRDSTSHPPRPAAPSFSHPAPVDYFKHRCGVRSFKSIRSIRRWRLPDAAQHTFSTAGRRPSGSVSSGAGPRERGRSATRLLKREAAYLRCPAPSEGWTVRDDVQAKLRSIIKRLLAKRGYPPEEQTDAIQKVIEQLETFADEWSPAADR</sequence>
<protein>
    <recommendedName>
        <fullName evidence="2">Type I restriction enzyme HindI endonuclease subunit-like C-terminal domain-containing protein</fullName>
    </recommendedName>
</protein>
<evidence type="ECO:0000313" key="4">
    <source>
        <dbReference type="Proteomes" id="UP001501427"/>
    </source>
</evidence>
<name>A0ABP3NIG6_9ACTN</name>
<feature type="domain" description="Type I restriction enzyme HindI endonuclease subunit-like C-terminal" evidence="2">
    <location>
        <begin position="100"/>
        <end position="144"/>
    </location>
</feature>
<gene>
    <name evidence="3" type="ORF">GCM10009546_02330</name>
</gene>
<feature type="region of interest" description="Disordered" evidence="1">
    <location>
        <begin position="1"/>
        <end position="26"/>
    </location>
</feature>
<dbReference type="RefSeq" id="WP_229808302.1">
    <property type="nucleotide sequence ID" value="NZ_BAAAHD010000001.1"/>
</dbReference>
<feature type="region of interest" description="Disordered" evidence="1">
    <location>
        <begin position="53"/>
        <end position="80"/>
    </location>
</feature>
<keyword evidence="4" id="KW-1185">Reference proteome</keyword>
<comment type="caution">
    <text evidence="3">The sequence shown here is derived from an EMBL/GenBank/DDBJ whole genome shotgun (WGS) entry which is preliminary data.</text>
</comment>
<evidence type="ECO:0000313" key="3">
    <source>
        <dbReference type="EMBL" id="GAA0543821.1"/>
    </source>
</evidence>
<accession>A0ABP3NIG6</accession>
<organism evidence="3 4">
    <name type="scientific">Actinomadura livida</name>
    <dbReference type="NCBI Taxonomy" id="79909"/>
    <lineage>
        <taxon>Bacteria</taxon>
        <taxon>Bacillati</taxon>
        <taxon>Actinomycetota</taxon>
        <taxon>Actinomycetes</taxon>
        <taxon>Streptosporangiales</taxon>
        <taxon>Thermomonosporaceae</taxon>
        <taxon>Actinomadura</taxon>
    </lineage>
</organism>
<proteinExistence type="predicted"/>
<dbReference type="Proteomes" id="UP001501427">
    <property type="component" value="Unassembled WGS sequence"/>
</dbReference>
<evidence type="ECO:0000256" key="1">
    <source>
        <dbReference type="SAM" id="MobiDB-lite"/>
    </source>
</evidence>
<reference evidence="4" key="1">
    <citation type="journal article" date="2019" name="Int. J. Syst. Evol. Microbiol.">
        <title>The Global Catalogue of Microorganisms (GCM) 10K type strain sequencing project: providing services to taxonomists for standard genome sequencing and annotation.</title>
        <authorList>
            <consortium name="The Broad Institute Genomics Platform"/>
            <consortium name="The Broad Institute Genome Sequencing Center for Infectious Disease"/>
            <person name="Wu L."/>
            <person name="Ma J."/>
        </authorList>
    </citation>
    <scope>NUCLEOTIDE SEQUENCE [LARGE SCALE GENOMIC DNA]</scope>
    <source>
        <strain evidence="4">JCM 10667</strain>
    </source>
</reference>
<evidence type="ECO:0000259" key="2">
    <source>
        <dbReference type="Pfam" id="PF11867"/>
    </source>
</evidence>
<dbReference type="Pfam" id="PF11867">
    <property type="entry name" value="T1RH-like_C"/>
    <property type="match status" value="1"/>
</dbReference>
<dbReference type="InterPro" id="IPR021810">
    <property type="entry name" value="T1RH-like_C"/>
</dbReference>